<dbReference type="Proteomes" id="UP000053268">
    <property type="component" value="Unassembled WGS sequence"/>
</dbReference>
<name>A0A194Q1G0_PAPXU</name>
<keyword evidence="2" id="KW-1185">Reference proteome</keyword>
<organism evidence="1 2">
    <name type="scientific">Papilio xuthus</name>
    <name type="common">Asian swallowtail butterfly</name>
    <dbReference type="NCBI Taxonomy" id="66420"/>
    <lineage>
        <taxon>Eukaryota</taxon>
        <taxon>Metazoa</taxon>
        <taxon>Ecdysozoa</taxon>
        <taxon>Arthropoda</taxon>
        <taxon>Hexapoda</taxon>
        <taxon>Insecta</taxon>
        <taxon>Pterygota</taxon>
        <taxon>Neoptera</taxon>
        <taxon>Endopterygota</taxon>
        <taxon>Lepidoptera</taxon>
        <taxon>Glossata</taxon>
        <taxon>Ditrysia</taxon>
        <taxon>Papilionoidea</taxon>
        <taxon>Papilionidae</taxon>
        <taxon>Papilioninae</taxon>
        <taxon>Papilio</taxon>
    </lineage>
</organism>
<accession>A0A194Q1G0</accession>
<reference evidence="1 2" key="1">
    <citation type="journal article" date="2015" name="Nat. Commun.">
        <title>Outbred genome sequencing and CRISPR/Cas9 gene editing in butterflies.</title>
        <authorList>
            <person name="Li X."/>
            <person name="Fan D."/>
            <person name="Zhang W."/>
            <person name="Liu G."/>
            <person name="Zhang L."/>
            <person name="Zhao L."/>
            <person name="Fang X."/>
            <person name="Chen L."/>
            <person name="Dong Y."/>
            <person name="Chen Y."/>
            <person name="Ding Y."/>
            <person name="Zhao R."/>
            <person name="Feng M."/>
            <person name="Zhu Y."/>
            <person name="Feng Y."/>
            <person name="Jiang X."/>
            <person name="Zhu D."/>
            <person name="Xiang H."/>
            <person name="Feng X."/>
            <person name="Li S."/>
            <person name="Wang J."/>
            <person name="Zhang G."/>
            <person name="Kronforst M.R."/>
            <person name="Wang W."/>
        </authorList>
    </citation>
    <scope>NUCLEOTIDE SEQUENCE [LARGE SCALE GENOMIC DNA]</scope>
    <source>
        <strain evidence="1">Ya'a_city_454_Px</strain>
        <tissue evidence="1">Whole body</tissue>
    </source>
</reference>
<evidence type="ECO:0000313" key="1">
    <source>
        <dbReference type="EMBL" id="KPI97235.1"/>
    </source>
</evidence>
<dbReference type="AlphaFoldDB" id="A0A194Q1G0"/>
<dbReference type="EMBL" id="KQ459590">
    <property type="protein sequence ID" value="KPI97235.1"/>
    <property type="molecule type" value="Genomic_DNA"/>
</dbReference>
<sequence length="134" mass="15120">MLSVRSMEDRLFNFKSLKEKFEQTRAAGGVQRSATHAEMPHRGGTIAERLAALQAAGANDWRARVCRLSPERDDTKAIERAKNRINVSTLLAALQAAGANDWRARVCRLSPERDDTKAIERAKNRINVSTFRHY</sequence>
<proteinExistence type="predicted"/>
<evidence type="ECO:0000313" key="2">
    <source>
        <dbReference type="Proteomes" id="UP000053268"/>
    </source>
</evidence>
<gene>
    <name evidence="1" type="ORF">RR46_09142</name>
</gene>
<protein>
    <submittedName>
        <fullName evidence="1">Uncharacterized protein</fullName>
    </submittedName>
</protein>